<dbReference type="InterPro" id="IPR013783">
    <property type="entry name" value="Ig-like_fold"/>
</dbReference>
<sequence>MRTRQIVVAASLGLFMLTGCGRSGPPVAPIMVEPSPPTDLTSLVRSRAVVLVWTRPTTNIDGTVLKYLTTFRISRQQTAPQSSAPSVIATVKAEKPENAVVTGNRYAFTDSHVVVGGRYTYFIEAVSRRGVAGPPSAEATALVTVEIEAPSSLHAEAGERAIRLSWVAPIRRVDASPLAVIPRYNVYRGVDPGRYDPSPINRDPVQGTQFQDANLVNDQTYYYRVTAVESQEPPWQEGLPSSEVSAAPVDLTPPAPPQGVRAVTGPGAVVSLSWELNRESDLLGYLVYRSDAAQRLSQRLTETPLKSPILTDRSVRSGGRYIYTVTAVDASSRHNESVPSATIEVRVP</sequence>
<evidence type="ECO:0000313" key="3">
    <source>
        <dbReference type="Proteomes" id="UP001197609"/>
    </source>
</evidence>
<comment type="caution">
    <text evidence="2">The sequence shown here is derived from an EMBL/GenBank/DDBJ whole genome shotgun (WGS) entry which is preliminary data.</text>
</comment>
<name>A0AAJ1AJ25_9BACT</name>
<dbReference type="PROSITE" id="PS51257">
    <property type="entry name" value="PROKAR_LIPOPROTEIN"/>
    <property type="match status" value="1"/>
</dbReference>
<dbReference type="PROSITE" id="PS50853">
    <property type="entry name" value="FN3"/>
    <property type="match status" value="3"/>
</dbReference>
<feature type="domain" description="Fibronectin type-III" evidence="1">
    <location>
        <begin position="149"/>
        <end position="252"/>
    </location>
</feature>
<reference evidence="2 3" key="1">
    <citation type="journal article" date="2021" name="bioRxiv">
        <title>Unraveling nitrogen, sulfur and carbon metabolic pathways and microbial community transcriptional responses to substrate deprivation and toxicity stresses in a bioreactor mimicking anoxic brackish coastal sediment conditions.</title>
        <authorList>
            <person name="Martins P.D."/>
            <person name="Echeveste M.J."/>
            <person name="Arshad A."/>
            <person name="Kurth J."/>
            <person name="Ouboter H."/>
            <person name="Jetten M.S.M."/>
            <person name="Welte C.U."/>
        </authorList>
    </citation>
    <scope>NUCLEOTIDE SEQUENCE [LARGE SCALE GENOMIC DNA]</scope>
    <source>
        <strain evidence="2">MAG_38</strain>
    </source>
</reference>
<evidence type="ECO:0000313" key="2">
    <source>
        <dbReference type="EMBL" id="MBZ0160091.1"/>
    </source>
</evidence>
<dbReference type="SMART" id="SM00060">
    <property type="entry name" value="FN3"/>
    <property type="match status" value="3"/>
</dbReference>
<dbReference type="Gene3D" id="2.60.40.10">
    <property type="entry name" value="Immunoglobulins"/>
    <property type="match status" value="3"/>
</dbReference>
<accession>A0AAJ1AJ25</accession>
<proteinExistence type="predicted"/>
<protein>
    <recommendedName>
        <fullName evidence="1">Fibronectin type-III domain-containing protein</fullName>
    </recommendedName>
</protein>
<dbReference type="CDD" id="cd00063">
    <property type="entry name" value="FN3"/>
    <property type="match status" value="2"/>
</dbReference>
<dbReference type="Proteomes" id="UP001197609">
    <property type="component" value="Unassembled WGS sequence"/>
</dbReference>
<evidence type="ECO:0000259" key="1">
    <source>
        <dbReference type="PROSITE" id="PS50853"/>
    </source>
</evidence>
<dbReference type="SUPFAM" id="SSF49265">
    <property type="entry name" value="Fibronectin type III"/>
    <property type="match status" value="2"/>
</dbReference>
<organism evidence="2 3">
    <name type="scientific">Candidatus Methylomirabilis tolerans</name>
    <dbReference type="NCBI Taxonomy" id="3123416"/>
    <lineage>
        <taxon>Bacteria</taxon>
        <taxon>Candidatus Methylomirabilota</taxon>
        <taxon>Candidatus Methylomirabilia</taxon>
        <taxon>Candidatus Methylomirabilales</taxon>
        <taxon>Candidatus Methylomirabilaceae</taxon>
        <taxon>Candidatus Methylomirabilis</taxon>
    </lineage>
</organism>
<feature type="domain" description="Fibronectin type-III" evidence="1">
    <location>
        <begin position="33"/>
        <end position="147"/>
    </location>
</feature>
<gene>
    <name evidence="2" type="ORF">K8G79_08155</name>
</gene>
<dbReference type="AlphaFoldDB" id="A0AAJ1AJ25"/>
<dbReference type="InterPro" id="IPR003961">
    <property type="entry name" value="FN3_dom"/>
</dbReference>
<dbReference type="InterPro" id="IPR036116">
    <property type="entry name" value="FN3_sf"/>
</dbReference>
<dbReference type="EMBL" id="JAIOIU010000102">
    <property type="protein sequence ID" value="MBZ0160091.1"/>
    <property type="molecule type" value="Genomic_DNA"/>
</dbReference>
<feature type="domain" description="Fibronectin type-III" evidence="1">
    <location>
        <begin position="253"/>
        <end position="348"/>
    </location>
</feature>